<protein>
    <submittedName>
        <fullName evidence="1">Uncharacterized protein</fullName>
    </submittedName>
</protein>
<reference evidence="1 2" key="1">
    <citation type="submission" date="2020-10" db="EMBL/GenBank/DDBJ databases">
        <title>Sequencing the genomes of 1000 actinobacteria strains.</title>
        <authorList>
            <person name="Klenk H.-P."/>
        </authorList>
    </citation>
    <scope>NUCLEOTIDE SEQUENCE [LARGE SCALE GENOMIC DNA]</scope>
    <source>
        <strain evidence="1 2">DSM 43748</strain>
    </source>
</reference>
<accession>A0ABR9KKJ0</accession>
<proteinExistence type="predicted"/>
<keyword evidence="2" id="KW-1185">Reference proteome</keyword>
<sequence>MRVARVPAVPVTALRATARCRVRPRAVVARALPAPVVPVQGLVRVVPVPVPARVVRVPAGRVPTR</sequence>
<evidence type="ECO:0000313" key="2">
    <source>
        <dbReference type="Proteomes" id="UP000661607"/>
    </source>
</evidence>
<gene>
    <name evidence="1" type="ORF">H4W81_005316</name>
</gene>
<name>A0ABR9KKJ0_9ACTN</name>
<dbReference type="EMBL" id="JADBEF010000001">
    <property type="protein sequence ID" value="MBE1562537.1"/>
    <property type="molecule type" value="Genomic_DNA"/>
</dbReference>
<dbReference type="Proteomes" id="UP000661607">
    <property type="component" value="Unassembled WGS sequence"/>
</dbReference>
<organism evidence="1 2">
    <name type="scientific">Nonomuraea africana</name>
    <dbReference type="NCBI Taxonomy" id="46171"/>
    <lineage>
        <taxon>Bacteria</taxon>
        <taxon>Bacillati</taxon>
        <taxon>Actinomycetota</taxon>
        <taxon>Actinomycetes</taxon>
        <taxon>Streptosporangiales</taxon>
        <taxon>Streptosporangiaceae</taxon>
        <taxon>Nonomuraea</taxon>
    </lineage>
</organism>
<evidence type="ECO:0000313" key="1">
    <source>
        <dbReference type="EMBL" id="MBE1562537.1"/>
    </source>
</evidence>
<comment type="caution">
    <text evidence="1">The sequence shown here is derived from an EMBL/GenBank/DDBJ whole genome shotgun (WGS) entry which is preliminary data.</text>
</comment>